<organism evidence="1 2">
    <name type="scientific">Cudoniella acicularis</name>
    <dbReference type="NCBI Taxonomy" id="354080"/>
    <lineage>
        <taxon>Eukaryota</taxon>
        <taxon>Fungi</taxon>
        <taxon>Dikarya</taxon>
        <taxon>Ascomycota</taxon>
        <taxon>Pezizomycotina</taxon>
        <taxon>Leotiomycetes</taxon>
        <taxon>Helotiales</taxon>
        <taxon>Tricladiaceae</taxon>
        <taxon>Cudoniella</taxon>
    </lineage>
</organism>
<dbReference type="AlphaFoldDB" id="A0A8H4RDR7"/>
<sequence>MENKVPVKNIAVIGSGVSGLGAIWALKHSNHRVCLYEANSRLGGHAHAVNFRNEQNGTSCMVDTAFMIVNDTTYPALKDLQIDRTPAPNSLSVSRDFGRFEWGSSSVFAQCSNLLRPSFWRMLFDIVRFNTFVTDILLAGQDRSMESIGEYLERERYSKQFRNNYLLLMTASVWTNDVDQCRRDFPVGTLVRFLWNHRMLNTFRDDLPWSMIKGSSSAYIDALLRCYPPDEIHMGKAVQSIGNDEGQLWLQTAAGTAHFDNIILATSVTEALQILGDGITKEEREYEERISVTCWMNCLQGLPIEKYGPIFVTINPIRKPEGEQGRWVYEHPRYTAECIKGQQRLGIIQNKRRITFAGAWTNFGFYEDGFTSGLQAAKHVEPNVPINFADSTLSRGQPSLLSLLDHLATTTVINIQFNSPDKDVFTEYNQILECR</sequence>
<dbReference type="Proteomes" id="UP000566819">
    <property type="component" value="Unassembled WGS sequence"/>
</dbReference>
<dbReference type="Gene3D" id="3.90.660.20">
    <property type="entry name" value="Protoporphyrinogen oxidase, mitochondrial, domain 2"/>
    <property type="match status" value="1"/>
</dbReference>
<dbReference type="Pfam" id="PF13450">
    <property type="entry name" value="NAD_binding_8"/>
    <property type="match status" value="1"/>
</dbReference>
<dbReference type="InterPro" id="IPR036188">
    <property type="entry name" value="FAD/NAD-bd_sf"/>
</dbReference>
<keyword evidence="2" id="KW-1185">Reference proteome</keyword>
<dbReference type="EMBL" id="JAAMPI010000842">
    <property type="protein sequence ID" value="KAF4628232.1"/>
    <property type="molecule type" value="Genomic_DNA"/>
</dbReference>
<protein>
    <recommendedName>
        <fullName evidence="3">Amine oxidase domain-containing protein</fullName>
    </recommendedName>
</protein>
<proteinExistence type="predicted"/>
<dbReference type="PANTHER" id="PTHR42923">
    <property type="entry name" value="PROTOPORPHYRINOGEN OXIDASE"/>
    <property type="match status" value="1"/>
</dbReference>
<accession>A0A8H4RDR7</accession>
<dbReference type="Gene3D" id="3.50.50.60">
    <property type="entry name" value="FAD/NAD(P)-binding domain"/>
    <property type="match status" value="1"/>
</dbReference>
<evidence type="ECO:0000313" key="1">
    <source>
        <dbReference type="EMBL" id="KAF4628232.1"/>
    </source>
</evidence>
<dbReference type="Gene3D" id="1.10.3110.10">
    <property type="entry name" value="protoporphyrinogen ix oxidase, domain 3"/>
    <property type="match status" value="1"/>
</dbReference>
<evidence type="ECO:0000313" key="2">
    <source>
        <dbReference type="Proteomes" id="UP000566819"/>
    </source>
</evidence>
<dbReference type="InterPro" id="IPR050464">
    <property type="entry name" value="Zeta_carotene_desat/Oxidored"/>
</dbReference>
<dbReference type="PANTHER" id="PTHR42923:SF17">
    <property type="entry name" value="AMINE OXIDASE DOMAIN-CONTAINING PROTEIN"/>
    <property type="match status" value="1"/>
</dbReference>
<dbReference type="GO" id="GO:0016491">
    <property type="term" value="F:oxidoreductase activity"/>
    <property type="evidence" value="ECO:0007669"/>
    <property type="project" value="TreeGrafter"/>
</dbReference>
<reference evidence="1 2" key="1">
    <citation type="submission" date="2020-03" db="EMBL/GenBank/DDBJ databases">
        <title>Draft Genome Sequence of Cudoniella acicularis.</title>
        <authorList>
            <person name="Buettner E."/>
            <person name="Kellner H."/>
        </authorList>
    </citation>
    <scope>NUCLEOTIDE SEQUENCE [LARGE SCALE GENOMIC DNA]</scope>
    <source>
        <strain evidence="1 2">DSM 108380</strain>
    </source>
</reference>
<dbReference type="SUPFAM" id="SSF51905">
    <property type="entry name" value="FAD/NAD(P)-binding domain"/>
    <property type="match status" value="1"/>
</dbReference>
<name>A0A8H4RDR7_9HELO</name>
<comment type="caution">
    <text evidence="1">The sequence shown here is derived from an EMBL/GenBank/DDBJ whole genome shotgun (WGS) entry which is preliminary data.</text>
</comment>
<gene>
    <name evidence="1" type="ORF">G7Y89_g9924</name>
</gene>
<evidence type="ECO:0008006" key="3">
    <source>
        <dbReference type="Google" id="ProtNLM"/>
    </source>
</evidence>
<dbReference type="OrthoDB" id="5977668at2759"/>